<dbReference type="GO" id="GO:0006621">
    <property type="term" value="P:protein retention in ER lumen"/>
    <property type="evidence" value="ECO:0007669"/>
    <property type="project" value="TreeGrafter"/>
</dbReference>
<gene>
    <name evidence="8" type="ORF">AURANDRAFT_70415</name>
</gene>
<evidence type="ECO:0000313" key="8">
    <source>
        <dbReference type="EMBL" id="EGB04037.1"/>
    </source>
</evidence>
<dbReference type="AlphaFoldDB" id="F0YLH9"/>
<comment type="function">
    <text evidence="6">Involved in the retrieval of endoplasmic reticulum membrane proteins from the early Golgi compartment.</text>
</comment>
<dbReference type="OrthoDB" id="448250at2759"/>
<name>F0YLH9_AURAN</name>
<evidence type="ECO:0000313" key="9">
    <source>
        <dbReference type="Proteomes" id="UP000002729"/>
    </source>
</evidence>
<dbReference type="GeneID" id="20227771"/>
<dbReference type="Pfam" id="PF03248">
    <property type="entry name" value="Rer1"/>
    <property type="match status" value="1"/>
</dbReference>
<dbReference type="FunCoup" id="F0YLH9">
    <property type="interactions" value="457"/>
</dbReference>
<evidence type="ECO:0000256" key="6">
    <source>
        <dbReference type="PIRNR" id="PIRNR016013"/>
    </source>
</evidence>
<dbReference type="InterPro" id="IPR004932">
    <property type="entry name" value="Rer1"/>
</dbReference>
<dbReference type="KEGG" id="aaf:AURANDRAFT_70415"/>
<evidence type="ECO:0000256" key="3">
    <source>
        <dbReference type="ARBA" id="ARBA00022692"/>
    </source>
</evidence>
<comment type="subcellular location">
    <subcellularLocation>
        <location evidence="1">Membrane</location>
        <topology evidence="1">Multi-pass membrane protein</topology>
    </subcellularLocation>
</comment>
<protein>
    <recommendedName>
        <fullName evidence="6">Protein RER1</fullName>
    </recommendedName>
</protein>
<reference evidence="8 9" key="1">
    <citation type="journal article" date="2011" name="Proc. Natl. Acad. Sci. U.S.A.">
        <title>Niche of harmful alga Aureococcus anophagefferens revealed through ecogenomics.</title>
        <authorList>
            <person name="Gobler C.J."/>
            <person name="Berry D.L."/>
            <person name="Dyhrman S.T."/>
            <person name="Wilhelm S.W."/>
            <person name="Salamov A."/>
            <person name="Lobanov A.V."/>
            <person name="Zhang Y."/>
            <person name="Collier J.L."/>
            <person name="Wurch L.L."/>
            <person name="Kustka A.B."/>
            <person name="Dill B.D."/>
            <person name="Shah M."/>
            <person name="VerBerkmoes N.C."/>
            <person name="Kuo A."/>
            <person name="Terry A."/>
            <person name="Pangilinan J."/>
            <person name="Lindquist E.A."/>
            <person name="Lucas S."/>
            <person name="Paulsen I.T."/>
            <person name="Hattenrath-Lehmann T.K."/>
            <person name="Talmage S.C."/>
            <person name="Walker E.A."/>
            <person name="Koch F."/>
            <person name="Burson A.M."/>
            <person name="Marcoval M.A."/>
            <person name="Tang Y.Z."/>
            <person name="Lecleir G.R."/>
            <person name="Coyne K.J."/>
            <person name="Berg G.M."/>
            <person name="Bertrand E.M."/>
            <person name="Saito M.A."/>
            <person name="Gladyshev V.N."/>
            <person name="Grigoriev I.V."/>
        </authorList>
    </citation>
    <scope>NUCLEOTIDE SEQUENCE [LARGE SCALE GENOMIC DNA]</scope>
    <source>
        <strain evidence="9">CCMP 1984</strain>
    </source>
</reference>
<keyword evidence="4 7" id="KW-1133">Transmembrane helix</keyword>
<dbReference type="eggNOG" id="KOG1688">
    <property type="taxonomic scope" value="Eukaryota"/>
</dbReference>
<comment type="similarity">
    <text evidence="2 6">Belongs to the RER1 family.</text>
</comment>
<evidence type="ECO:0000256" key="1">
    <source>
        <dbReference type="ARBA" id="ARBA00004141"/>
    </source>
</evidence>
<keyword evidence="3 7" id="KW-0812">Transmembrane</keyword>
<organism evidence="9">
    <name type="scientific">Aureococcus anophagefferens</name>
    <name type="common">Harmful bloom alga</name>
    <dbReference type="NCBI Taxonomy" id="44056"/>
    <lineage>
        <taxon>Eukaryota</taxon>
        <taxon>Sar</taxon>
        <taxon>Stramenopiles</taxon>
        <taxon>Ochrophyta</taxon>
        <taxon>Pelagophyceae</taxon>
        <taxon>Pelagomonadales</taxon>
        <taxon>Pelagomonadaceae</taxon>
        <taxon>Aureococcus</taxon>
    </lineage>
</organism>
<dbReference type="PANTHER" id="PTHR10743:SF0">
    <property type="entry name" value="PROTEIN RER1"/>
    <property type="match status" value="1"/>
</dbReference>
<dbReference type="PANTHER" id="PTHR10743">
    <property type="entry name" value="PROTEIN RER1"/>
    <property type="match status" value="1"/>
</dbReference>
<accession>F0YLH9</accession>
<dbReference type="GO" id="GO:0005783">
    <property type="term" value="C:endoplasmic reticulum"/>
    <property type="evidence" value="ECO:0007669"/>
    <property type="project" value="GOC"/>
</dbReference>
<proteinExistence type="inferred from homology"/>
<keyword evidence="9" id="KW-1185">Reference proteome</keyword>
<dbReference type="InParanoid" id="F0YLH9"/>
<evidence type="ECO:0000256" key="7">
    <source>
        <dbReference type="SAM" id="Phobius"/>
    </source>
</evidence>
<evidence type="ECO:0000256" key="5">
    <source>
        <dbReference type="ARBA" id="ARBA00023136"/>
    </source>
</evidence>
<dbReference type="OMA" id="IDKWIMH"/>
<dbReference type="RefSeq" id="XP_009041314.1">
    <property type="nucleotide sequence ID" value="XM_009043066.1"/>
</dbReference>
<evidence type="ECO:0000256" key="4">
    <source>
        <dbReference type="ARBA" id="ARBA00022989"/>
    </source>
</evidence>
<evidence type="ECO:0000256" key="2">
    <source>
        <dbReference type="ARBA" id="ARBA00006070"/>
    </source>
</evidence>
<sequence>MDYDEQPSAADSFRAGVQQKFQVFLDRSTVHLVVALAVYACRVYVVNGWFIVTYGLGIFLLNNFIGFLSPQVDPESDGPLLPVSGDGDFKPFSRRVPEFKFWYSSTKGVVVAFFMTFFSIPVFWPILLIYFFALFFLTMKRQIKHMIKHKYVPWSWGKKSYLDGGGTARPAKDDK</sequence>
<dbReference type="GO" id="GO:0006890">
    <property type="term" value="P:retrograde vesicle-mediated transport, Golgi to endoplasmic reticulum"/>
    <property type="evidence" value="ECO:0007669"/>
    <property type="project" value="TreeGrafter"/>
</dbReference>
<dbReference type="Proteomes" id="UP000002729">
    <property type="component" value="Unassembled WGS sequence"/>
</dbReference>
<dbReference type="GO" id="GO:0000139">
    <property type="term" value="C:Golgi membrane"/>
    <property type="evidence" value="ECO:0007669"/>
    <property type="project" value="TreeGrafter"/>
</dbReference>
<dbReference type="PIRSF" id="PIRSF016013">
    <property type="entry name" value="AtER_Rer1p"/>
    <property type="match status" value="1"/>
</dbReference>
<keyword evidence="5 6" id="KW-0472">Membrane</keyword>
<feature type="transmembrane region" description="Helical" evidence="7">
    <location>
        <begin position="109"/>
        <end position="137"/>
    </location>
</feature>
<dbReference type="EMBL" id="GL833157">
    <property type="protein sequence ID" value="EGB04037.1"/>
    <property type="molecule type" value="Genomic_DNA"/>
</dbReference>